<reference evidence="1 2" key="1">
    <citation type="submission" date="2021-06" db="EMBL/GenBank/DDBJ databases">
        <authorList>
            <person name="Kallberg Y."/>
            <person name="Tangrot J."/>
            <person name="Rosling A."/>
        </authorList>
    </citation>
    <scope>NUCLEOTIDE SEQUENCE [LARGE SCALE GENOMIC DNA]</scope>
    <source>
        <strain evidence="1 2">120-4 pot B 10/14</strain>
    </source>
</reference>
<evidence type="ECO:0000313" key="1">
    <source>
        <dbReference type="EMBL" id="CAG8831244.1"/>
    </source>
</evidence>
<accession>A0ABN7WHX0</accession>
<comment type="caution">
    <text evidence="1">The sequence shown here is derived from an EMBL/GenBank/DDBJ whole genome shotgun (WGS) entry which is preliminary data.</text>
</comment>
<feature type="non-terminal residue" evidence="1">
    <location>
        <position position="1"/>
    </location>
</feature>
<organism evidence="1 2">
    <name type="scientific">Gigaspora margarita</name>
    <dbReference type="NCBI Taxonomy" id="4874"/>
    <lineage>
        <taxon>Eukaryota</taxon>
        <taxon>Fungi</taxon>
        <taxon>Fungi incertae sedis</taxon>
        <taxon>Mucoromycota</taxon>
        <taxon>Glomeromycotina</taxon>
        <taxon>Glomeromycetes</taxon>
        <taxon>Diversisporales</taxon>
        <taxon>Gigasporaceae</taxon>
        <taxon>Gigaspora</taxon>
    </lineage>
</organism>
<dbReference type="Proteomes" id="UP000789901">
    <property type="component" value="Unassembled WGS sequence"/>
</dbReference>
<dbReference type="EMBL" id="CAJVQB010043546">
    <property type="protein sequence ID" value="CAG8831244.1"/>
    <property type="molecule type" value="Genomic_DNA"/>
</dbReference>
<protein>
    <submittedName>
        <fullName evidence="1">9009_t:CDS:1</fullName>
    </submittedName>
</protein>
<keyword evidence="2" id="KW-1185">Reference proteome</keyword>
<sequence>SIPLESKSMQPSKNSSITELIEVYTVKRRKDNFGSSVEIENFSSTENAKVEANENLKRKSVKKKTT</sequence>
<evidence type="ECO:0000313" key="2">
    <source>
        <dbReference type="Proteomes" id="UP000789901"/>
    </source>
</evidence>
<proteinExistence type="predicted"/>
<name>A0ABN7WHX0_GIGMA</name>
<gene>
    <name evidence="1" type="ORF">GMARGA_LOCUS30604</name>
</gene>